<keyword evidence="3 8" id="KW-0699">rRNA-binding</keyword>
<dbReference type="InterPro" id="IPR020934">
    <property type="entry name" value="Ribosomal_uS19_CS"/>
</dbReference>
<keyword evidence="11" id="KW-1185">Reference proteome</keyword>
<dbReference type="InterPro" id="IPR023575">
    <property type="entry name" value="Ribosomal_uS19_SF"/>
</dbReference>
<dbReference type="HAMAP" id="MF_00531">
    <property type="entry name" value="Ribosomal_uS19"/>
    <property type="match status" value="1"/>
</dbReference>
<dbReference type="Proteomes" id="UP000003240">
    <property type="component" value="Unassembled WGS sequence"/>
</dbReference>
<evidence type="ECO:0000256" key="8">
    <source>
        <dbReference type="HAMAP-Rule" id="MF_00531"/>
    </source>
</evidence>
<comment type="function">
    <text evidence="1 8">Protein S19 forms a complex with S13 that binds strongly to the 16S ribosomal RNA.</text>
</comment>
<dbReference type="PANTHER" id="PTHR11880">
    <property type="entry name" value="RIBOSOMAL PROTEIN S19P FAMILY MEMBER"/>
    <property type="match status" value="1"/>
</dbReference>
<dbReference type="InterPro" id="IPR005732">
    <property type="entry name" value="Ribosomal_uS19_bac-type"/>
</dbReference>
<dbReference type="AlphaFoldDB" id="F7NF92"/>
<evidence type="ECO:0000256" key="9">
    <source>
        <dbReference type="RuleBase" id="RU003485"/>
    </source>
</evidence>
<dbReference type="STRING" id="1009370.ALO_03596"/>
<dbReference type="FunFam" id="3.30.860.10:FF:000001">
    <property type="entry name" value="30S ribosomal protein S19"/>
    <property type="match status" value="1"/>
</dbReference>
<dbReference type="InterPro" id="IPR002222">
    <property type="entry name" value="Ribosomal_uS19"/>
</dbReference>
<dbReference type="GO" id="GO:0003735">
    <property type="term" value="F:structural constituent of ribosome"/>
    <property type="evidence" value="ECO:0007669"/>
    <property type="project" value="InterPro"/>
</dbReference>
<dbReference type="OrthoDB" id="9797833at2"/>
<dbReference type="PIRSF" id="PIRSF002144">
    <property type="entry name" value="Ribosomal_S19"/>
    <property type="match status" value="1"/>
</dbReference>
<keyword evidence="6 8" id="KW-0687">Ribonucleoprotein</keyword>
<name>F7NF92_9FIRM</name>
<dbReference type="SUPFAM" id="SSF54570">
    <property type="entry name" value="Ribosomal protein S19"/>
    <property type="match status" value="1"/>
</dbReference>
<dbReference type="GO" id="GO:0000028">
    <property type="term" value="P:ribosomal small subunit assembly"/>
    <property type="evidence" value="ECO:0007669"/>
    <property type="project" value="TreeGrafter"/>
</dbReference>
<keyword evidence="4 8" id="KW-0694">RNA-binding</keyword>
<dbReference type="EMBL" id="AFGF01000019">
    <property type="protein sequence ID" value="EGO65347.1"/>
    <property type="molecule type" value="Genomic_DNA"/>
</dbReference>
<evidence type="ECO:0000256" key="4">
    <source>
        <dbReference type="ARBA" id="ARBA00022884"/>
    </source>
</evidence>
<dbReference type="PRINTS" id="PR00975">
    <property type="entry name" value="RIBOSOMALS19"/>
</dbReference>
<dbReference type="Gene3D" id="3.30.860.10">
    <property type="entry name" value="30s Ribosomal Protein S19, Chain A"/>
    <property type="match status" value="1"/>
</dbReference>
<proteinExistence type="inferred from homology"/>
<comment type="caution">
    <text evidence="10">The sequence shown here is derived from an EMBL/GenBank/DDBJ whole genome shotgun (WGS) entry which is preliminary data.</text>
</comment>
<comment type="similarity">
    <text evidence="2 8 9">Belongs to the universal ribosomal protein uS19 family.</text>
</comment>
<keyword evidence="5 8" id="KW-0689">Ribosomal protein</keyword>
<protein>
    <recommendedName>
        <fullName evidence="7 8">Small ribosomal subunit protein uS19</fullName>
    </recommendedName>
</protein>
<dbReference type="PANTHER" id="PTHR11880:SF8">
    <property type="entry name" value="SMALL RIBOSOMAL SUBUNIT PROTEIN US19M"/>
    <property type="match status" value="1"/>
</dbReference>
<dbReference type="GO" id="GO:0005737">
    <property type="term" value="C:cytoplasm"/>
    <property type="evidence" value="ECO:0007669"/>
    <property type="project" value="UniProtKB-ARBA"/>
</dbReference>
<evidence type="ECO:0000256" key="1">
    <source>
        <dbReference type="ARBA" id="ARBA00003239"/>
    </source>
</evidence>
<dbReference type="RefSeq" id="WP_004092891.1">
    <property type="nucleotide sequence ID" value="NZ_AFGF01000019.1"/>
</dbReference>
<organism evidence="10 11">
    <name type="scientific">Acetonema longum DSM 6540</name>
    <dbReference type="NCBI Taxonomy" id="1009370"/>
    <lineage>
        <taxon>Bacteria</taxon>
        <taxon>Bacillati</taxon>
        <taxon>Bacillota</taxon>
        <taxon>Negativicutes</taxon>
        <taxon>Acetonemataceae</taxon>
        <taxon>Acetonema</taxon>
    </lineage>
</organism>
<accession>F7NF92</accession>
<evidence type="ECO:0000256" key="7">
    <source>
        <dbReference type="ARBA" id="ARBA00035163"/>
    </source>
</evidence>
<evidence type="ECO:0000313" key="11">
    <source>
        <dbReference type="Proteomes" id="UP000003240"/>
    </source>
</evidence>
<dbReference type="GO" id="GO:0019843">
    <property type="term" value="F:rRNA binding"/>
    <property type="evidence" value="ECO:0007669"/>
    <property type="project" value="UniProtKB-UniRule"/>
</dbReference>
<sequence length="94" mass="10466">MSRSIKKGPYVHESLLKKIDAMNAKNEKKVVKSWSRSSTILPGFVGHTIAIHDGRKHVPVYVTEDMVGHKLGEFAPTRTFKGHGGHTERSTSLK</sequence>
<evidence type="ECO:0000256" key="3">
    <source>
        <dbReference type="ARBA" id="ARBA00022730"/>
    </source>
</evidence>
<dbReference type="Pfam" id="PF00203">
    <property type="entry name" value="Ribosomal_S19"/>
    <property type="match status" value="1"/>
</dbReference>
<evidence type="ECO:0000256" key="2">
    <source>
        <dbReference type="ARBA" id="ARBA00007345"/>
    </source>
</evidence>
<dbReference type="eggNOG" id="COG0185">
    <property type="taxonomic scope" value="Bacteria"/>
</dbReference>
<reference evidence="10 11" key="1">
    <citation type="journal article" date="2011" name="EMBO J.">
        <title>Structural diversity of bacterial flagellar motors.</title>
        <authorList>
            <person name="Chen S."/>
            <person name="Beeby M."/>
            <person name="Murphy G.E."/>
            <person name="Leadbetter J.R."/>
            <person name="Hendrixson D.R."/>
            <person name="Briegel A."/>
            <person name="Li Z."/>
            <person name="Shi J."/>
            <person name="Tocheva E.I."/>
            <person name="Muller A."/>
            <person name="Dobro M.J."/>
            <person name="Jensen G.J."/>
        </authorList>
    </citation>
    <scope>NUCLEOTIDE SEQUENCE [LARGE SCALE GENOMIC DNA]</scope>
    <source>
        <strain evidence="10 11">DSM 6540</strain>
    </source>
</reference>
<evidence type="ECO:0000256" key="5">
    <source>
        <dbReference type="ARBA" id="ARBA00022980"/>
    </source>
</evidence>
<evidence type="ECO:0000256" key="6">
    <source>
        <dbReference type="ARBA" id="ARBA00023274"/>
    </source>
</evidence>
<dbReference type="GO" id="GO:0015935">
    <property type="term" value="C:small ribosomal subunit"/>
    <property type="evidence" value="ECO:0007669"/>
    <property type="project" value="InterPro"/>
</dbReference>
<dbReference type="GO" id="GO:0006412">
    <property type="term" value="P:translation"/>
    <property type="evidence" value="ECO:0007669"/>
    <property type="project" value="UniProtKB-UniRule"/>
</dbReference>
<evidence type="ECO:0000313" key="10">
    <source>
        <dbReference type="EMBL" id="EGO65347.1"/>
    </source>
</evidence>
<gene>
    <name evidence="8" type="primary">rpsS</name>
    <name evidence="10" type="ORF">ALO_03596</name>
</gene>
<dbReference type="PROSITE" id="PS00323">
    <property type="entry name" value="RIBOSOMAL_S19"/>
    <property type="match status" value="1"/>
</dbReference>
<dbReference type="NCBIfam" id="TIGR01050">
    <property type="entry name" value="rpsS_bact"/>
    <property type="match status" value="1"/>
</dbReference>